<dbReference type="EMBL" id="JBDIZK010000003">
    <property type="protein sequence ID" value="MEN3747039.1"/>
    <property type="molecule type" value="Genomic_DNA"/>
</dbReference>
<dbReference type="InterPro" id="IPR002018">
    <property type="entry name" value="CarbesteraseB"/>
</dbReference>
<evidence type="ECO:0000313" key="7">
    <source>
        <dbReference type="Proteomes" id="UP001427805"/>
    </source>
</evidence>
<dbReference type="InterPro" id="IPR000997">
    <property type="entry name" value="Cholinesterase"/>
</dbReference>
<feature type="signal peptide" evidence="4">
    <location>
        <begin position="1"/>
        <end position="27"/>
    </location>
</feature>
<dbReference type="InterPro" id="IPR029058">
    <property type="entry name" value="AB_hydrolase_fold"/>
</dbReference>
<dbReference type="Gene3D" id="3.40.50.1820">
    <property type="entry name" value="alpha/beta hydrolase"/>
    <property type="match status" value="1"/>
</dbReference>
<gene>
    <name evidence="6" type="ORF">TPR58_07660</name>
</gene>
<feature type="domain" description="Carboxylesterase type B" evidence="5">
    <location>
        <begin position="32"/>
        <end position="337"/>
    </location>
</feature>
<comment type="caution">
    <text evidence="6">The sequence shown here is derived from an EMBL/GenBank/DDBJ whole genome shotgun (WGS) entry which is preliminary data.</text>
</comment>
<comment type="similarity">
    <text evidence="1 4">Belongs to the type-B carboxylesterase/lipase family.</text>
</comment>
<organism evidence="6 7">
    <name type="scientific">Sphingomonas rustica</name>
    <dbReference type="NCBI Taxonomy" id="3103142"/>
    <lineage>
        <taxon>Bacteria</taxon>
        <taxon>Pseudomonadati</taxon>
        <taxon>Pseudomonadota</taxon>
        <taxon>Alphaproteobacteria</taxon>
        <taxon>Sphingomonadales</taxon>
        <taxon>Sphingomonadaceae</taxon>
        <taxon>Sphingomonas</taxon>
    </lineage>
</organism>
<dbReference type="PANTHER" id="PTHR43918">
    <property type="entry name" value="ACETYLCHOLINESTERASE"/>
    <property type="match status" value="1"/>
</dbReference>
<evidence type="ECO:0000259" key="5">
    <source>
        <dbReference type="Pfam" id="PF00135"/>
    </source>
</evidence>
<accession>A0ABV0B610</accession>
<dbReference type="InterPro" id="IPR019819">
    <property type="entry name" value="Carboxylesterase_B_CS"/>
</dbReference>
<dbReference type="SUPFAM" id="SSF53474">
    <property type="entry name" value="alpha/beta-Hydrolases"/>
    <property type="match status" value="1"/>
</dbReference>
<keyword evidence="3" id="KW-1015">Disulfide bond</keyword>
<dbReference type="Proteomes" id="UP001427805">
    <property type="component" value="Unassembled WGS sequence"/>
</dbReference>
<dbReference type="PANTHER" id="PTHR43918:SF4">
    <property type="entry name" value="CARBOXYLIC ESTER HYDROLASE"/>
    <property type="match status" value="1"/>
</dbReference>
<dbReference type="RefSeq" id="WP_346246026.1">
    <property type="nucleotide sequence ID" value="NZ_JBDIZK010000003.1"/>
</dbReference>
<evidence type="ECO:0000313" key="6">
    <source>
        <dbReference type="EMBL" id="MEN3747039.1"/>
    </source>
</evidence>
<feature type="domain" description="Carboxylesterase type B" evidence="5">
    <location>
        <begin position="382"/>
        <end position="494"/>
    </location>
</feature>
<keyword evidence="2 4" id="KW-0378">Hydrolase</keyword>
<evidence type="ECO:0000256" key="4">
    <source>
        <dbReference type="RuleBase" id="RU361235"/>
    </source>
</evidence>
<proteinExistence type="inferred from homology"/>
<name>A0ABV0B610_9SPHN</name>
<dbReference type="EC" id="3.1.1.-" evidence="4"/>
<keyword evidence="7" id="KW-1185">Reference proteome</keyword>
<evidence type="ECO:0000256" key="3">
    <source>
        <dbReference type="ARBA" id="ARBA00023157"/>
    </source>
</evidence>
<dbReference type="Pfam" id="PF00135">
    <property type="entry name" value="COesterase"/>
    <property type="match status" value="2"/>
</dbReference>
<dbReference type="InterPro" id="IPR019826">
    <property type="entry name" value="Carboxylesterase_B_AS"/>
</dbReference>
<evidence type="ECO:0000256" key="1">
    <source>
        <dbReference type="ARBA" id="ARBA00005964"/>
    </source>
</evidence>
<dbReference type="PRINTS" id="PR00878">
    <property type="entry name" value="CHOLNESTRASE"/>
</dbReference>
<protein>
    <recommendedName>
        <fullName evidence="4">Carboxylic ester hydrolase</fullName>
        <ecNumber evidence="4">3.1.1.-</ecNumber>
    </recommendedName>
</protein>
<keyword evidence="4" id="KW-0732">Signal</keyword>
<sequence>MKHWLSGHAAVAAWMMLAAVTADPACARDEDEARVRTTAGVVAGVSTGSGTVFKGIPYAAPPTGPLRWRSPQRVAPWSGIRSADTFGPPCAQAPLRGMTQLSDLSREDCLYLNVWTPRQTGGARRPVIVWIHGGGFVNGSGTSPTYDGARFAAEGVVVVTINYRLGVFGFLAHPDLTAESRNRSSGNFGLEDQIAALRWVQANIASFGGDPSNVTLMGQSAGGASVLDLMVSPLTRGLFVRAIVQSGAARQAIAPVTIAEAEKRGVALAGPQGIAALRGLDKAGVLALVDHAPRDIARFGPAIDGHVLTHDPASGLKARSGKPLALLIGSNSREGLGTPDAATLGSEIARAFGPNAGKALRYYGIAEGRAGTADPLLGTPAEQFATDVSFRCGAVEIARIAAGLGAPIWHYQFEQFVPGREHLGAAHSAEVPYVFGTLSPTGFAAANYGDADRRLSALMTRYWANFARTGNPNGAGLPDWPGFTSARPDYVRFSSAFPQDVQPASDLRGDLCRLLPDTSQPGRK</sequence>
<feature type="chain" id="PRO_5044991653" description="Carboxylic ester hydrolase" evidence="4">
    <location>
        <begin position="28"/>
        <end position="524"/>
    </location>
</feature>
<dbReference type="PROSITE" id="PS00941">
    <property type="entry name" value="CARBOXYLESTERASE_B_2"/>
    <property type="match status" value="1"/>
</dbReference>
<dbReference type="PROSITE" id="PS00122">
    <property type="entry name" value="CARBOXYLESTERASE_B_1"/>
    <property type="match status" value="1"/>
</dbReference>
<dbReference type="InterPro" id="IPR050654">
    <property type="entry name" value="AChE-related_enzymes"/>
</dbReference>
<evidence type="ECO:0000256" key="2">
    <source>
        <dbReference type="ARBA" id="ARBA00022801"/>
    </source>
</evidence>
<reference evidence="6 7" key="1">
    <citation type="submission" date="2024-05" db="EMBL/GenBank/DDBJ databases">
        <title>Sphingomonas sp. HF-S3 16S ribosomal RNA gene Genome sequencing and assembly.</title>
        <authorList>
            <person name="Lee H."/>
        </authorList>
    </citation>
    <scope>NUCLEOTIDE SEQUENCE [LARGE SCALE GENOMIC DNA]</scope>
    <source>
        <strain evidence="6 7">HF-S3</strain>
    </source>
</reference>